<evidence type="ECO:0000313" key="5">
    <source>
        <dbReference type="EMBL" id="MBO8464507.1"/>
    </source>
</evidence>
<dbReference type="GO" id="GO:0005886">
    <property type="term" value="C:plasma membrane"/>
    <property type="evidence" value="ECO:0007669"/>
    <property type="project" value="TreeGrafter"/>
</dbReference>
<dbReference type="Gene3D" id="3.30.460.10">
    <property type="entry name" value="Beta Polymerase, domain 2"/>
    <property type="match status" value="1"/>
</dbReference>
<accession>A0A9D9N8U1</accession>
<comment type="caution">
    <text evidence="5">The sequence shown here is derived from an EMBL/GenBank/DDBJ whole genome shotgun (WGS) entry which is preliminary data.</text>
</comment>
<evidence type="ECO:0000256" key="1">
    <source>
        <dbReference type="ARBA" id="ARBA00007476"/>
    </source>
</evidence>
<reference evidence="5" key="2">
    <citation type="journal article" date="2021" name="PeerJ">
        <title>Extensive microbial diversity within the chicken gut microbiome revealed by metagenomics and culture.</title>
        <authorList>
            <person name="Gilroy R."/>
            <person name="Ravi A."/>
            <person name="Getino M."/>
            <person name="Pursley I."/>
            <person name="Horton D.L."/>
            <person name="Alikhan N.F."/>
            <person name="Baker D."/>
            <person name="Gharbi K."/>
            <person name="Hall N."/>
            <person name="Watson M."/>
            <person name="Adriaenssens E.M."/>
            <person name="Foster-Nyarko E."/>
            <person name="Jarju S."/>
            <person name="Secka A."/>
            <person name="Antonio M."/>
            <person name="Oren A."/>
            <person name="Chaudhuri R.R."/>
            <person name="La Ragione R."/>
            <person name="Hildebrand F."/>
            <person name="Pallen M.J."/>
        </authorList>
    </citation>
    <scope>NUCLEOTIDE SEQUENCE</scope>
    <source>
        <strain evidence="5">10037</strain>
    </source>
</reference>
<proteinExistence type="inferred from homology"/>
<dbReference type="InterPro" id="IPR012675">
    <property type="entry name" value="Beta-grasp_dom_sf"/>
</dbReference>
<dbReference type="PANTHER" id="PTHR21262:SF31">
    <property type="entry name" value="GTP PYROPHOSPHOKINASE"/>
    <property type="match status" value="1"/>
</dbReference>
<dbReference type="Gene3D" id="3.10.20.30">
    <property type="match status" value="1"/>
</dbReference>
<dbReference type="SUPFAM" id="SSF81271">
    <property type="entry name" value="TGS-like"/>
    <property type="match status" value="1"/>
</dbReference>
<protein>
    <submittedName>
        <fullName evidence="5">Bifunctional (P)ppGpp synthetase/guanosine-3',5'-bis(Diphosphate) 3'-pyrophosphohydrolase</fullName>
    </submittedName>
</protein>
<dbReference type="Proteomes" id="UP000823597">
    <property type="component" value="Unassembled WGS sequence"/>
</dbReference>
<feature type="domain" description="TGS" evidence="4">
    <location>
        <begin position="385"/>
        <end position="446"/>
    </location>
</feature>
<dbReference type="Pfam" id="PF19296">
    <property type="entry name" value="RelA_AH_RIS"/>
    <property type="match status" value="1"/>
</dbReference>
<dbReference type="FunFam" id="3.10.20.30:FF:000002">
    <property type="entry name" value="GTP pyrophosphokinase (RelA/SpoT)"/>
    <property type="match status" value="1"/>
</dbReference>
<gene>
    <name evidence="5" type="ORF">IAB93_00745</name>
</gene>
<dbReference type="PANTHER" id="PTHR21262">
    <property type="entry name" value="GUANOSINE-3',5'-BIS DIPHOSPHATE 3'-PYROPHOSPHOHYDROLASE"/>
    <property type="match status" value="1"/>
</dbReference>
<dbReference type="GO" id="GO:0015969">
    <property type="term" value="P:guanosine tetraphosphate metabolic process"/>
    <property type="evidence" value="ECO:0007669"/>
    <property type="project" value="InterPro"/>
</dbReference>
<evidence type="ECO:0000256" key="2">
    <source>
        <dbReference type="SAM" id="MobiDB-lite"/>
    </source>
</evidence>
<dbReference type="InterPro" id="IPR004095">
    <property type="entry name" value="TGS"/>
</dbReference>
<dbReference type="SMART" id="SM00954">
    <property type="entry name" value="RelA_SpoT"/>
    <property type="match status" value="1"/>
</dbReference>
<dbReference type="Gene3D" id="1.10.3210.10">
    <property type="entry name" value="Hypothetical protein af1432"/>
    <property type="match status" value="1"/>
</dbReference>
<evidence type="ECO:0000259" key="3">
    <source>
        <dbReference type="PROSITE" id="PS51671"/>
    </source>
</evidence>
<organism evidence="5 6">
    <name type="scientific">Candidatus Merdivivens pullistercoris</name>
    <dbReference type="NCBI Taxonomy" id="2840873"/>
    <lineage>
        <taxon>Bacteria</taxon>
        <taxon>Pseudomonadati</taxon>
        <taxon>Bacteroidota</taxon>
        <taxon>Bacteroidia</taxon>
        <taxon>Bacteroidales</taxon>
        <taxon>Muribaculaceae</taxon>
        <taxon>Muribaculaceae incertae sedis</taxon>
        <taxon>Candidatus Merdivivens</taxon>
    </lineage>
</organism>
<dbReference type="InterPro" id="IPR043519">
    <property type="entry name" value="NT_sf"/>
</dbReference>
<dbReference type="InterPro" id="IPR045600">
    <property type="entry name" value="RelA/SpoT_AH_RIS"/>
</dbReference>
<dbReference type="SUPFAM" id="SSF81301">
    <property type="entry name" value="Nucleotidyltransferase"/>
    <property type="match status" value="1"/>
</dbReference>
<dbReference type="CDD" id="cd05399">
    <property type="entry name" value="NT_Rel-Spo_like"/>
    <property type="match status" value="1"/>
</dbReference>
<dbReference type="Pfam" id="PF13291">
    <property type="entry name" value="ACT_4"/>
    <property type="match status" value="1"/>
</dbReference>
<sequence>MDRNDLKSIFDGDFNENELDLVEKAYRMAEQALDGMKRGNDAPFITHPVGVAKIVCNEIGMNADCAVAVFLHEATRFHPEILEREDFLSFPQDIRNIAVSLNRIASIRPKDTRLEADTYRRLIISYSHDPRVTLIKLADRLEVMRNIKLLPKSSREMKVVETQLLYVPIAHQIGLYSLKGEMEDIYLKYTEPSIYNSITNKLRLTARDREARMSRFIEPLKQRLSDAGIHYQLKARTKTAYSIWRKMVKQDVPFEKVYDVYAIRFIIDCEPDREVEHALCWNVFSYVTSEYKYDTSRLRDWLSKPKPNGYESLHVTIEFDDKVPLEVQIRTRRMDIVAESGGASHWSYKGVRMEQYMQEWLSSVRNVMSQQEKFSYSDMPDNIGNDVFVYTPSGELKQLRYGATLLDFAFAIHTNIGLKCSGGLVNGKLVSIREKLTTGDVVEVVTNKNQKPNPGWLDIAVTSKARTKIRQKLAEEEFKKAAEGKELMARRLKNWKMEMSDEDLGALIKKYSMKSINEFYCAVAENAVDIYEVKSYLSSKDREQEARQQHLSKEKAEETPVKANEKEPKSDVLVIGGNIGNIGYRMAKCCHPVFGDDVFGFISVRDGITIHRVSCPNAARLIEKYPYRIQRVRWSSNSLSNSFQTTLRVLCRGEKRLGAPVMEAVSQYKASVRSMVINERNSRDVTHEIELKLSVPNNLELDKVISAIKKVKDVTNVLR</sequence>
<dbReference type="AlphaFoldDB" id="A0A9D9N8U1"/>
<comment type="similarity">
    <text evidence="1">Belongs to the RelA/SpoT family.</text>
</comment>
<dbReference type="SUPFAM" id="SSF109604">
    <property type="entry name" value="HD-domain/PDEase-like"/>
    <property type="match status" value="1"/>
</dbReference>
<dbReference type="PROSITE" id="PS51671">
    <property type="entry name" value="ACT"/>
    <property type="match status" value="1"/>
</dbReference>
<dbReference type="InterPro" id="IPR002912">
    <property type="entry name" value="ACT_dom"/>
</dbReference>
<evidence type="ECO:0000313" key="6">
    <source>
        <dbReference type="Proteomes" id="UP000823597"/>
    </source>
</evidence>
<dbReference type="InterPro" id="IPR033655">
    <property type="entry name" value="TGS_RelA/SpoT"/>
</dbReference>
<dbReference type="Pfam" id="PF04607">
    <property type="entry name" value="RelA_SpoT"/>
    <property type="match status" value="1"/>
</dbReference>
<name>A0A9D9N8U1_9BACT</name>
<dbReference type="InterPro" id="IPR007685">
    <property type="entry name" value="RelA_SpoT"/>
</dbReference>
<dbReference type="EMBL" id="JADIME010000009">
    <property type="protein sequence ID" value="MBO8464507.1"/>
    <property type="molecule type" value="Genomic_DNA"/>
</dbReference>
<dbReference type="PROSITE" id="PS51880">
    <property type="entry name" value="TGS"/>
    <property type="match status" value="1"/>
</dbReference>
<reference evidence="5" key="1">
    <citation type="submission" date="2020-10" db="EMBL/GenBank/DDBJ databases">
        <authorList>
            <person name="Gilroy R."/>
        </authorList>
    </citation>
    <scope>NUCLEOTIDE SEQUENCE</scope>
    <source>
        <strain evidence="5">10037</strain>
    </source>
</reference>
<dbReference type="Gene3D" id="3.30.70.260">
    <property type="match status" value="1"/>
</dbReference>
<dbReference type="CDD" id="cd01668">
    <property type="entry name" value="TGS_RSH"/>
    <property type="match status" value="1"/>
</dbReference>
<dbReference type="Pfam" id="PF02824">
    <property type="entry name" value="TGS"/>
    <property type="match status" value="1"/>
</dbReference>
<evidence type="ECO:0000259" key="4">
    <source>
        <dbReference type="PROSITE" id="PS51880"/>
    </source>
</evidence>
<feature type="domain" description="ACT" evidence="3">
    <location>
        <begin position="646"/>
        <end position="719"/>
    </location>
</feature>
<feature type="region of interest" description="Disordered" evidence="2">
    <location>
        <begin position="543"/>
        <end position="567"/>
    </location>
</feature>
<dbReference type="Pfam" id="PF13328">
    <property type="entry name" value="HD_4"/>
    <property type="match status" value="1"/>
</dbReference>
<dbReference type="InterPro" id="IPR012676">
    <property type="entry name" value="TGS-like"/>
</dbReference>